<dbReference type="GO" id="GO:0016020">
    <property type="term" value="C:membrane"/>
    <property type="evidence" value="ECO:0007669"/>
    <property type="project" value="InterPro"/>
</dbReference>
<gene>
    <name evidence="2" type="ORF">PHYPSEUDO_003312</name>
</gene>
<dbReference type="OrthoDB" id="409725at2759"/>
<evidence type="ECO:0000313" key="2">
    <source>
        <dbReference type="EMBL" id="KAG7383770.1"/>
    </source>
</evidence>
<evidence type="ECO:0000256" key="1">
    <source>
        <dbReference type="SAM" id="Phobius"/>
    </source>
</evidence>
<keyword evidence="1" id="KW-0812">Transmembrane</keyword>
<organism evidence="2 3">
    <name type="scientific">Phytophthora pseudosyringae</name>
    <dbReference type="NCBI Taxonomy" id="221518"/>
    <lineage>
        <taxon>Eukaryota</taxon>
        <taxon>Sar</taxon>
        <taxon>Stramenopiles</taxon>
        <taxon>Oomycota</taxon>
        <taxon>Peronosporomycetes</taxon>
        <taxon>Peronosporales</taxon>
        <taxon>Peronosporaceae</taxon>
        <taxon>Phytophthora</taxon>
    </lineage>
</organism>
<sequence>MIFAPSVLWVATGLLDSDYFITGLNLAGVGLGAIQMALYCIYRPGPGAEALPGQQFGSNGELLIVVAPTSKGVGVVVSVESPAYNPLSFPSAAGKTV</sequence>
<evidence type="ECO:0008006" key="4">
    <source>
        <dbReference type="Google" id="ProtNLM"/>
    </source>
</evidence>
<comment type="caution">
    <text evidence="2">The sequence shown here is derived from an EMBL/GenBank/DDBJ whole genome shotgun (WGS) entry which is preliminary data.</text>
</comment>
<keyword evidence="1" id="KW-1133">Transmembrane helix</keyword>
<evidence type="ECO:0000313" key="3">
    <source>
        <dbReference type="Proteomes" id="UP000694044"/>
    </source>
</evidence>
<dbReference type="Pfam" id="PF03083">
    <property type="entry name" value="MtN3_slv"/>
    <property type="match status" value="1"/>
</dbReference>
<dbReference type="AlphaFoldDB" id="A0A8T1VUZ5"/>
<feature type="transmembrane region" description="Helical" evidence="1">
    <location>
        <begin position="20"/>
        <end position="42"/>
    </location>
</feature>
<keyword evidence="1" id="KW-0472">Membrane</keyword>
<name>A0A8T1VUZ5_9STRA</name>
<proteinExistence type="predicted"/>
<protein>
    <recommendedName>
        <fullName evidence="4">MtN3-like protein</fullName>
    </recommendedName>
</protein>
<dbReference type="Proteomes" id="UP000694044">
    <property type="component" value="Unassembled WGS sequence"/>
</dbReference>
<keyword evidence="3" id="KW-1185">Reference proteome</keyword>
<accession>A0A8T1VUZ5</accession>
<dbReference type="EMBL" id="JAGDFM010000167">
    <property type="protein sequence ID" value="KAG7383770.1"/>
    <property type="molecule type" value="Genomic_DNA"/>
</dbReference>
<reference evidence="2" key="1">
    <citation type="submission" date="2021-02" db="EMBL/GenBank/DDBJ databases">
        <authorList>
            <person name="Palmer J.M."/>
        </authorList>
    </citation>
    <scope>NUCLEOTIDE SEQUENCE</scope>
    <source>
        <strain evidence="2">SCRP734</strain>
    </source>
</reference>
<dbReference type="InterPro" id="IPR004316">
    <property type="entry name" value="SWEET_rpt"/>
</dbReference>